<proteinExistence type="predicted"/>
<keyword evidence="2" id="KW-1185">Reference proteome</keyword>
<dbReference type="EMBL" id="CP000588">
    <property type="protein sequence ID" value="ABO97573.1"/>
    <property type="molecule type" value="Genomic_DNA"/>
</dbReference>
<name>A4S108_OSTLU</name>
<dbReference type="RefSeq" id="XP_001419280.1">
    <property type="nucleotide sequence ID" value="XM_001419243.1"/>
</dbReference>
<sequence>MREILAMQNESERVIAGKIQERVERTKGAAASVEARRAKMLQSLLSKYSRVDTSENSHTGAIVRETTSSNPKYHFFRGTEPGKTHIEATNVGVRFRSVDAYVKAKKRAEEDRKERIAAMFRD</sequence>
<dbReference type="AlphaFoldDB" id="A4S108"/>
<dbReference type="Proteomes" id="UP000001568">
    <property type="component" value="Chromosome 8"/>
</dbReference>
<accession>A4S108</accession>
<evidence type="ECO:0000313" key="1">
    <source>
        <dbReference type="EMBL" id="ABO97573.1"/>
    </source>
</evidence>
<reference evidence="1 2" key="1">
    <citation type="journal article" date="2007" name="Proc. Natl. Acad. Sci. U.S.A.">
        <title>The tiny eukaryote Ostreococcus provides genomic insights into the paradox of plankton speciation.</title>
        <authorList>
            <person name="Palenik B."/>
            <person name="Grimwood J."/>
            <person name="Aerts A."/>
            <person name="Rouze P."/>
            <person name="Salamov A."/>
            <person name="Putnam N."/>
            <person name="Dupont C."/>
            <person name="Jorgensen R."/>
            <person name="Derelle E."/>
            <person name="Rombauts S."/>
            <person name="Zhou K."/>
            <person name="Otillar R."/>
            <person name="Merchant S.S."/>
            <person name="Podell S."/>
            <person name="Gaasterland T."/>
            <person name="Napoli C."/>
            <person name="Gendler K."/>
            <person name="Manuell A."/>
            <person name="Tai V."/>
            <person name="Vallon O."/>
            <person name="Piganeau G."/>
            <person name="Jancek S."/>
            <person name="Heijde M."/>
            <person name="Jabbari K."/>
            <person name="Bowler C."/>
            <person name="Lohr M."/>
            <person name="Robbens S."/>
            <person name="Werner G."/>
            <person name="Dubchak I."/>
            <person name="Pazour G.J."/>
            <person name="Ren Q."/>
            <person name="Paulsen I."/>
            <person name="Delwiche C."/>
            <person name="Schmutz J."/>
            <person name="Rokhsar D."/>
            <person name="Van de Peer Y."/>
            <person name="Moreau H."/>
            <person name="Grigoriev I.V."/>
        </authorList>
    </citation>
    <scope>NUCLEOTIDE SEQUENCE [LARGE SCALE GENOMIC DNA]</scope>
    <source>
        <strain evidence="1 2">CCE9901</strain>
    </source>
</reference>
<dbReference type="KEGG" id="olu:OSTLU_32934"/>
<dbReference type="OMA" id="DEFVMRE"/>
<dbReference type="OrthoDB" id="10610058at2759"/>
<organism evidence="1 2">
    <name type="scientific">Ostreococcus lucimarinus (strain CCE9901)</name>
    <dbReference type="NCBI Taxonomy" id="436017"/>
    <lineage>
        <taxon>Eukaryota</taxon>
        <taxon>Viridiplantae</taxon>
        <taxon>Chlorophyta</taxon>
        <taxon>Mamiellophyceae</taxon>
        <taxon>Mamiellales</taxon>
        <taxon>Bathycoccaceae</taxon>
        <taxon>Ostreococcus</taxon>
    </lineage>
</organism>
<protein>
    <submittedName>
        <fullName evidence="1">Uncharacterized protein</fullName>
    </submittedName>
</protein>
<evidence type="ECO:0000313" key="2">
    <source>
        <dbReference type="Proteomes" id="UP000001568"/>
    </source>
</evidence>
<dbReference type="GeneID" id="5003309"/>
<dbReference type="HOGENOM" id="CLU_141849_0_0_1"/>
<gene>
    <name evidence="1" type="ORF">OSTLU_32934</name>
</gene>
<dbReference type="Gramene" id="ABO97573">
    <property type="protein sequence ID" value="ABO97573"/>
    <property type="gene ID" value="OSTLU_32934"/>
</dbReference>